<evidence type="ECO:0000256" key="1">
    <source>
        <dbReference type="SAM" id="MobiDB-lite"/>
    </source>
</evidence>
<reference evidence="2 3" key="1">
    <citation type="submission" date="2023-03" db="EMBL/GenBank/DDBJ databases">
        <title>High recombination rates correlate with genetic variation in Cardiocondyla obscurior ants.</title>
        <authorList>
            <person name="Errbii M."/>
        </authorList>
    </citation>
    <scope>NUCLEOTIDE SEQUENCE [LARGE SCALE GENOMIC DNA]</scope>
    <source>
        <strain evidence="2">Alpha-2009</strain>
        <tissue evidence="2">Whole body</tissue>
    </source>
</reference>
<name>A0AAW2E8E7_9HYME</name>
<organism evidence="2 3">
    <name type="scientific">Cardiocondyla obscurior</name>
    <dbReference type="NCBI Taxonomy" id="286306"/>
    <lineage>
        <taxon>Eukaryota</taxon>
        <taxon>Metazoa</taxon>
        <taxon>Ecdysozoa</taxon>
        <taxon>Arthropoda</taxon>
        <taxon>Hexapoda</taxon>
        <taxon>Insecta</taxon>
        <taxon>Pterygota</taxon>
        <taxon>Neoptera</taxon>
        <taxon>Endopterygota</taxon>
        <taxon>Hymenoptera</taxon>
        <taxon>Apocrita</taxon>
        <taxon>Aculeata</taxon>
        <taxon>Formicoidea</taxon>
        <taxon>Formicidae</taxon>
        <taxon>Myrmicinae</taxon>
        <taxon>Cardiocondyla</taxon>
    </lineage>
</organism>
<evidence type="ECO:0000313" key="2">
    <source>
        <dbReference type="EMBL" id="KAL0099663.1"/>
    </source>
</evidence>
<proteinExistence type="predicted"/>
<evidence type="ECO:0000313" key="3">
    <source>
        <dbReference type="Proteomes" id="UP001430953"/>
    </source>
</evidence>
<sequence length="232" mass="27099">MCICVKIEVSFLLTLCYKKLYRSMYMYVSCLCVNCCCPDFSHCFFHKFVTRCLRSQDNKEGKENKERRVGSVYRPEAACCTSLCGCSEWLGVGRESYDFILQSNICPSSIRCLVKHSFPGSFQIRKDRRVLRKRSGKLNATFVILKSKTDYNARNEADNHTERIDKHLDVHTDRETEKNNPVKKHASTSRTSILYSVEKDVSRHLLRRWSRTWIHHRSERLMSGSGLRPLKN</sequence>
<dbReference type="Proteomes" id="UP001430953">
    <property type="component" value="Unassembled WGS sequence"/>
</dbReference>
<keyword evidence="3" id="KW-1185">Reference proteome</keyword>
<protein>
    <submittedName>
        <fullName evidence="2">Uncharacterized protein</fullName>
    </submittedName>
</protein>
<gene>
    <name evidence="2" type="ORF">PUN28_019807</name>
</gene>
<accession>A0AAW2E8E7</accession>
<dbReference type="AlphaFoldDB" id="A0AAW2E8E7"/>
<comment type="caution">
    <text evidence="2">The sequence shown here is derived from an EMBL/GenBank/DDBJ whole genome shotgun (WGS) entry which is preliminary data.</text>
</comment>
<feature type="compositionally biased region" description="Basic and acidic residues" evidence="1">
    <location>
        <begin position="157"/>
        <end position="180"/>
    </location>
</feature>
<feature type="region of interest" description="Disordered" evidence="1">
    <location>
        <begin position="157"/>
        <end position="189"/>
    </location>
</feature>
<dbReference type="EMBL" id="JADYXP020000027">
    <property type="protein sequence ID" value="KAL0099663.1"/>
    <property type="molecule type" value="Genomic_DNA"/>
</dbReference>